<organism evidence="4 5">
    <name type="scientific">Sporothrix eucalyptigena</name>
    <dbReference type="NCBI Taxonomy" id="1812306"/>
    <lineage>
        <taxon>Eukaryota</taxon>
        <taxon>Fungi</taxon>
        <taxon>Dikarya</taxon>
        <taxon>Ascomycota</taxon>
        <taxon>Pezizomycotina</taxon>
        <taxon>Sordariomycetes</taxon>
        <taxon>Sordariomycetidae</taxon>
        <taxon>Ophiostomatales</taxon>
        <taxon>Ophiostomataceae</taxon>
        <taxon>Sporothrix</taxon>
    </lineage>
</organism>
<dbReference type="SUPFAM" id="SSF47459">
    <property type="entry name" value="HLH, helix-loop-helix DNA-binding domain"/>
    <property type="match status" value="1"/>
</dbReference>
<keyword evidence="5" id="KW-1185">Reference proteome</keyword>
<evidence type="ECO:0000256" key="1">
    <source>
        <dbReference type="SAM" id="Coils"/>
    </source>
</evidence>
<feature type="compositionally biased region" description="Low complexity" evidence="2">
    <location>
        <begin position="93"/>
        <end position="133"/>
    </location>
</feature>
<feature type="compositionally biased region" description="Basic and acidic residues" evidence="2">
    <location>
        <begin position="218"/>
        <end position="232"/>
    </location>
</feature>
<comment type="caution">
    <text evidence="4">The sequence shown here is derived from an EMBL/GenBank/DDBJ whole genome shotgun (WGS) entry which is preliminary data.</text>
</comment>
<dbReference type="PANTHER" id="PTHR47336:SF3">
    <property type="entry name" value="SERINE-RICH PROTEIN TYE7"/>
    <property type="match status" value="1"/>
</dbReference>
<dbReference type="Pfam" id="PF00010">
    <property type="entry name" value="HLH"/>
    <property type="match status" value="1"/>
</dbReference>
<dbReference type="SMART" id="SM00353">
    <property type="entry name" value="HLH"/>
    <property type="match status" value="1"/>
</dbReference>
<dbReference type="CDD" id="cd11395">
    <property type="entry name" value="bHLHzip_SREBP_like"/>
    <property type="match status" value="1"/>
</dbReference>
<feature type="coiled-coil region" evidence="1">
    <location>
        <begin position="279"/>
        <end position="306"/>
    </location>
</feature>
<feature type="compositionally biased region" description="Low complexity" evidence="2">
    <location>
        <begin position="65"/>
        <end position="75"/>
    </location>
</feature>
<dbReference type="EMBL" id="CAWUHD010000065">
    <property type="protein sequence ID" value="CAK7226249.1"/>
    <property type="molecule type" value="Genomic_DNA"/>
</dbReference>
<feature type="region of interest" description="Disordered" evidence="2">
    <location>
        <begin position="1"/>
        <end position="232"/>
    </location>
</feature>
<feature type="compositionally biased region" description="Low complexity" evidence="2">
    <location>
        <begin position="196"/>
        <end position="213"/>
    </location>
</feature>
<feature type="domain" description="BHLH" evidence="3">
    <location>
        <begin position="222"/>
        <end position="289"/>
    </location>
</feature>
<proteinExistence type="predicted"/>
<dbReference type="Proteomes" id="UP001642482">
    <property type="component" value="Unassembled WGS sequence"/>
</dbReference>
<sequence>MDVTPSQGQYIPTASPTGARQQPVFPIDADAQLSASSSSSSSYIMTGESTVIIPTPSIPDRPRLAASASSPAQSSTTMSGPMRPSRVSKPKSKPVGGSSRPPRNNSDNSQYQSQSDDQPRSFSSASSSASPPVDDSPRHRQRTSITRLSASGGIACGLLTTGHGGNHNVTLRTASRKPKTTRNTTTAIPKTESPNSDASPGSSPSSQDGSGQAENLTSEERRARQNHNIVEKQYRNRLNSQFERLLSILPANQMDGGSDMVGGRAVEPDDRRMSKAEVLDLARRRIHALENEIQQLYTDRDNLRSNVATLNMAIQHGQQVQQQQQNKPRMSITI</sequence>
<evidence type="ECO:0000313" key="5">
    <source>
        <dbReference type="Proteomes" id="UP001642482"/>
    </source>
</evidence>
<reference evidence="4 5" key="1">
    <citation type="submission" date="2024-01" db="EMBL/GenBank/DDBJ databases">
        <authorList>
            <person name="Allen C."/>
            <person name="Tagirdzhanova G."/>
        </authorList>
    </citation>
    <scope>NUCLEOTIDE SEQUENCE [LARGE SCALE GENOMIC DNA]</scope>
</reference>
<feature type="compositionally biased region" description="Polar residues" evidence="2">
    <location>
        <begin position="1"/>
        <end position="20"/>
    </location>
</feature>
<evidence type="ECO:0000259" key="3">
    <source>
        <dbReference type="PROSITE" id="PS50888"/>
    </source>
</evidence>
<dbReference type="InterPro" id="IPR052099">
    <property type="entry name" value="Regulatory_TF_Diverse"/>
</dbReference>
<dbReference type="Gene3D" id="4.10.280.10">
    <property type="entry name" value="Helix-loop-helix DNA-binding domain"/>
    <property type="match status" value="1"/>
</dbReference>
<gene>
    <name evidence="4" type="ORF">SEUCBS140593_006174</name>
</gene>
<dbReference type="InterPro" id="IPR011598">
    <property type="entry name" value="bHLH_dom"/>
</dbReference>
<protein>
    <recommendedName>
        <fullName evidence="3">BHLH domain-containing protein</fullName>
    </recommendedName>
</protein>
<dbReference type="PANTHER" id="PTHR47336">
    <property type="entry name" value="TRANSCRIPTION FACTOR HMS1-RELATED"/>
    <property type="match status" value="1"/>
</dbReference>
<keyword evidence="1" id="KW-0175">Coiled coil</keyword>
<evidence type="ECO:0000313" key="4">
    <source>
        <dbReference type="EMBL" id="CAK7226249.1"/>
    </source>
</evidence>
<dbReference type="InterPro" id="IPR036638">
    <property type="entry name" value="HLH_DNA-bd_sf"/>
</dbReference>
<name>A0ABP0C2P8_9PEZI</name>
<dbReference type="PROSITE" id="PS50888">
    <property type="entry name" value="BHLH"/>
    <property type="match status" value="1"/>
</dbReference>
<accession>A0ABP0C2P8</accession>
<feature type="compositionally biased region" description="Polar residues" evidence="2">
    <location>
        <begin position="181"/>
        <end position="195"/>
    </location>
</feature>
<evidence type="ECO:0000256" key="2">
    <source>
        <dbReference type="SAM" id="MobiDB-lite"/>
    </source>
</evidence>